<reference evidence="2 3" key="1">
    <citation type="submission" date="2016-02" db="EMBL/GenBank/DDBJ databases">
        <title>Corynebacterium glutamicum N24 whole genome sequencing project.</title>
        <authorList>
            <person name="Matsutani M."/>
            <person name="Nangtapong N."/>
            <person name="Yakushi T."/>
            <person name="Matsushita K."/>
        </authorList>
    </citation>
    <scope>NUCLEOTIDE SEQUENCE [LARGE SCALE GENOMIC DNA]</scope>
    <source>
        <strain evidence="2 3">N24</strain>
    </source>
</reference>
<evidence type="ECO:0000313" key="2">
    <source>
        <dbReference type="EMBL" id="BAU97120.1"/>
    </source>
</evidence>
<dbReference type="EMBL" id="AP017369">
    <property type="protein sequence ID" value="BAU97120.1"/>
    <property type="molecule type" value="Genomic_DNA"/>
</dbReference>
<evidence type="ECO:0008006" key="4">
    <source>
        <dbReference type="Google" id="ProtNLM"/>
    </source>
</evidence>
<protein>
    <recommendedName>
        <fullName evidence="4">Cardiolipin synthase N-terminal domain-containing protein</fullName>
    </recommendedName>
</protein>
<name>A0A161JPF2_9CORY</name>
<proteinExistence type="predicted"/>
<keyword evidence="1" id="KW-0812">Transmembrane</keyword>
<dbReference type="Proteomes" id="UP000218244">
    <property type="component" value="Chromosome"/>
</dbReference>
<evidence type="ECO:0000256" key="1">
    <source>
        <dbReference type="SAM" id="Phobius"/>
    </source>
</evidence>
<feature type="transmembrane region" description="Helical" evidence="1">
    <location>
        <begin position="20"/>
        <end position="39"/>
    </location>
</feature>
<gene>
    <name evidence="2" type="ORF">N24_2858</name>
</gene>
<accession>A0A161JPF2</accession>
<evidence type="ECO:0000313" key="3">
    <source>
        <dbReference type="Proteomes" id="UP000218244"/>
    </source>
</evidence>
<organism evidence="2 3">
    <name type="scientific">Corynebacterium suranareeae</name>
    <dbReference type="NCBI Taxonomy" id="2506452"/>
    <lineage>
        <taxon>Bacteria</taxon>
        <taxon>Bacillati</taxon>
        <taxon>Actinomycetota</taxon>
        <taxon>Actinomycetes</taxon>
        <taxon>Mycobacteriales</taxon>
        <taxon>Corynebacteriaceae</taxon>
        <taxon>Corynebacterium</taxon>
    </lineage>
</organism>
<dbReference type="KEGG" id="csur:N24_2858"/>
<dbReference type="AlphaFoldDB" id="A0A161JPF2"/>
<keyword evidence="3" id="KW-1185">Reference proteome</keyword>
<keyword evidence="1" id="KW-0472">Membrane</keyword>
<keyword evidence="1" id="KW-1133">Transmembrane helix</keyword>
<feature type="transmembrane region" description="Helical" evidence="1">
    <location>
        <begin position="51"/>
        <end position="75"/>
    </location>
</feature>
<sequence length="100" mass="11025">MAALPLEAGNNILTPPLYDIVWSLFPLIFLIASITIAVVEYKKNKDWVTALGWGALTLFVPFIGFVVWAVTSLVLRSIRNAQAASLPHPTTLADTPDYQR</sequence>